<organism evidence="2 3">
    <name type="scientific">Carnobacterium viridans</name>
    <dbReference type="NCBI Taxonomy" id="174587"/>
    <lineage>
        <taxon>Bacteria</taxon>
        <taxon>Bacillati</taxon>
        <taxon>Bacillota</taxon>
        <taxon>Bacilli</taxon>
        <taxon>Lactobacillales</taxon>
        <taxon>Carnobacteriaceae</taxon>
        <taxon>Carnobacterium</taxon>
    </lineage>
</organism>
<dbReference type="EMBL" id="FNJW01000008">
    <property type="protein sequence ID" value="SDQ30923.1"/>
    <property type="molecule type" value="Genomic_DNA"/>
</dbReference>
<gene>
    <name evidence="2" type="ORF">SAMN04487752_1720</name>
</gene>
<keyword evidence="1" id="KW-0812">Transmembrane</keyword>
<proteinExistence type="predicted"/>
<keyword evidence="1" id="KW-1133">Transmembrane helix</keyword>
<keyword evidence="3" id="KW-1185">Reference proteome</keyword>
<accession>A0A1H0ZU13</accession>
<feature type="transmembrane region" description="Helical" evidence="1">
    <location>
        <begin position="33"/>
        <end position="50"/>
    </location>
</feature>
<keyword evidence="1" id="KW-0472">Membrane</keyword>
<feature type="transmembrane region" description="Helical" evidence="1">
    <location>
        <begin position="7"/>
        <end position="27"/>
    </location>
</feature>
<name>A0A1H0ZU13_9LACT</name>
<evidence type="ECO:0000256" key="1">
    <source>
        <dbReference type="SAM" id="Phobius"/>
    </source>
</evidence>
<dbReference type="Proteomes" id="UP000199481">
    <property type="component" value="Unassembled WGS sequence"/>
</dbReference>
<reference evidence="3" key="1">
    <citation type="submission" date="2016-10" db="EMBL/GenBank/DDBJ databases">
        <authorList>
            <person name="Varghese N."/>
            <person name="Submissions S."/>
        </authorList>
    </citation>
    <scope>NUCLEOTIDE SEQUENCE [LARGE SCALE GENOMIC DNA]</scope>
    <source>
        <strain evidence="3">MPL-11</strain>
    </source>
</reference>
<evidence type="ECO:0000313" key="3">
    <source>
        <dbReference type="Proteomes" id="UP000199481"/>
    </source>
</evidence>
<dbReference type="RefSeq" id="WP_176944104.1">
    <property type="nucleotide sequence ID" value="NZ_FNJW01000008.1"/>
</dbReference>
<sequence length="56" mass="6388">MRTKKQIVGVIVLIIVAITLRSTIGFTELVDNLVMLFFVLLGCWFTYVNAKKKDRA</sequence>
<dbReference type="AlphaFoldDB" id="A0A1H0ZU13"/>
<protein>
    <submittedName>
        <fullName evidence="2">Uncharacterized protein</fullName>
    </submittedName>
</protein>
<evidence type="ECO:0000313" key="2">
    <source>
        <dbReference type="EMBL" id="SDQ30923.1"/>
    </source>
</evidence>